<feature type="compositionally biased region" description="Low complexity" evidence="1">
    <location>
        <begin position="40"/>
        <end position="50"/>
    </location>
</feature>
<feature type="compositionally biased region" description="Low complexity" evidence="1">
    <location>
        <begin position="69"/>
        <end position="87"/>
    </location>
</feature>
<evidence type="ECO:0000256" key="1">
    <source>
        <dbReference type="SAM" id="MobiDB-lite"/>
    </source>
</evidence>
<feature type="region of interest" description="Disordered" evidence="1">
    <location>
        <begin position="40"/>
        <end position="111"/>
    </location>
</feature>
<keyword evidence="3" id="KW-1185">Reference proteome</keyword>
<evidence type="ECO:0000313" key="3">
    <source>
        <dbReference type="Proteomes" id="UP000823388"/>
    </source>
</evidence>
<proteinExistence type="predicted"/>
<gene>
    <name evidence="2" type="ORF">PVAP13_5NG125162</name>
</gene>
<protein>
    <submittedName>
        <fullName evidence="2">Uncharacterized protein</fullName>
    </submittedName>
</protein>
<dbReference type="Proteomes" id="UP000823388">
    <property type="component" value="Chromosome 5N"/>
</dbReference>
<feature type="compositionally biased region" description="Pro residues" evidence="1">
    <location>
        <begin position="51"/>
        <end position="62"/>
    </location>
</feature>
<evidence type="ECO:0000313" key="2">
    <source>
        <dbReference type="EMBL" id="KAG2588680.1"/>
    </source>
</evidence>
<feature type="compositionally biased region" description="Low complexity" evidence="1">
    <location>
        <begin position="101"/>
        <end position="111"/>
    </location>
</feature>
<dbReference type="AlphaFoldDB" id="A0A8T0RTH6"/>
<reference evidence="2" key="1">
    <citation type="submission" date="2020-05" db="EMBL/GenBank/DDBJ databases">
        <title>WGS assembly of Panicum virgatum.</title>
        <authorList>
            <person name="Lovell J.T."/>
            <person name="Jenkins J."/>
            <person name="Shu S."/>
            <person name="Juenger T.E."/>
            <person name="Schmutz J."/>
        </authorList>
    </citation>
    <scope>NUCLEOTIDE SEQUENCE</scope>
    <source>
        <strain evidence="2">AP13</strain>
    </source>
</reference>
<sequence>MSLDPLADPHIFVWPKIPLLLLSQHSLTCGAHTSASSSTFGASSSCIPSAGSPPPAHPPPLAPLRRRASSPASPAAHTPASPAASLPRIPHRTGELRGWASRPSGRGPPLLRPWAERVAACTVERAAELAAGQAAELAAAAKRAAGRAPPSPAPDGPAATRRCTSGGALSGVEERSGRPRGVAQGRR</sequence>
<dbReference type="EMBL" id="CM029046">
    <property type="protein sequence ID" value="KAG2588680.1"/>
    <property type="molecule type" value="Genomic_DNA"/>
</dbReference>
<organism evidence="2 3">
    <name type="scientific">Panicum virgatum</name>
    <name type="common">Blackwell switchgrass</name>
    <dbReference type="NCBI Taxonomy" id="38727"/>
    <lineage>
        <taxon>Eukaryota</taxon>
        <taxon>Viridiplantae</taxon>
        <taxon>Streptophyta</taxon>
        <taxon>Embryophyta</taxon>
        <taxon>Tracheophyta</taxon>
        <taxon>Spermatophyta</taxon>
        <taxon>Magnoliopsida</taxon>
        <taxon>Liliopsida</taxon>
        <taxon>Poales</taxon>
        <taxon>Poaceae</taxon>
        <taxon>PACMAD clade</taxon>
        <taxon>Panicoideae</taxon>
        <taxon>Panicodae</taxon>
        <taxon>Paniceae</taxon>
        <taxon>Panicinae</taxon>
        <taxon>Panicum</taxon>
        <taxon>Panicum sect. Hiantes</taxon>
    </lineage>
</organism>
<feature type="compositionally biased region" description="Low complexity" evidence="1">
    <location>
        <begin position="130"/>
        <end position="148"/>
    </location>
</feature>
<feature type="region of interest" description="Disordered" evidence="1">
    <location>
        <begin position="130"/>
        <end position="187"/>
    </location>
</feature>
<name>A0A8T0RTH6_PANVG</name>
<comment type="caution">
    <text evidence="2">The sequence shown here is derived from an EMBL/GenBank/DDBJ whole genome shotgun (WGS) entry which is preliminary data.</text>
</comment>
<accession>A0A8T0RTH6</accession>